<name>A0A223S8T8_9ACTN</name>
<organism evidence="2 3">
    <name type="scientific">Nocardiopsis gilva YIM 90087</name>
    <dbReference type="NCBI Taxonomy" id="1235441"/>
    <lineage>
        <taxon>Bacteria</taxon>
        <taxon>Bacillati</taxon>
        <taxon>Actinomycetota</taxon>
        <taxon>Actinomycetes</taxon>
        <taxon>Streptosporangiales</taxon>
        <taxon>Nocardiopsidaceae</taxon>
        <taxon>Nocardiopsis</taxon>
    </lineage>
</organism>
<dbReference type="CDD" id="cd10787">
    <property type="entry name" value="LamB_YcsF_like"/>
    <property type="match status" value="1"/>
</dbReference>
<dbReference type="Pfam" id="PF03746">
    <property type="entry name" value="LamB_YcsF"/>
    <property type="match status" value="1"/>
</dbReference>
<reference evidence="2 3" key="1">
    <citation type="submission" date="2017-08" db="EMBL/GenBank/DDBJ databases">
        <title>The complete genome sequence of Nocardiopsis gilva YIM 90087.</title>
        <authorList>
            <person name="Yin M."/>
            <person name="Tang S."/>
        </authorList>
    </citation>
    <scope>NUCLEOTIDE SEQUENCE [LARGE SCALE GENOMIC DNA]</scope>
    <source>
        <strain evidence="2 3">YIM 90087</strain>
    </source>
</reference>
<keyword evidence="1" id="KW-0067">ATP-binding</keyword>
<dbReference type="GO" id="GO:0005975">
    <property type="term" value="P:carbohydrate metabolic process"/>
    <property type="evidence" value="ECO:0007669"/>
    <property type="project" value="InterPro"/>
</dbReference>
<accession>A0A223S8T8</accession>
<dbReference type="EMBL" id="CP022753">
    <property type="protein sequence ID" value="ASU84537.1"/>
    <property type="molecule type" value="Genomic_DNA"/>
</dbReference>
<sequence>MRIDLNSDLGESFGRWELGDDAALLSIVTSANVACGFHAGDPTVLRTTCEQAVERGVTIGAQVGYRDLAGFGRRFIDVPPADLTNDVLYQIGALDAMARVSGDRVRYVKPHGALYNAIVRHEEQAAAVVEAVLAYDPALPVMGLPGSAWLRLAEEAGLSTIQEAFADRAYTPEGTLVPRGASGAVLHDAAEIAERCLRIVRRQPVTAVDGTPVLIEADSLCVHGDSPGAVHIARTVADRLGSAGVAIAPFAAVPAS</sequence>
<gene>
    <name evidence="1" type="primary">pxpA</name>
    <name evidence="2" type="ORF">CDO52_18555</name>
</gene>
<evidence type="ECO:0000256" key="1">
    <source>
        <dbReference type="HAMAP-Rule" id="MF_00691"/>
    </source>
</evidence>
<dbReference type="PANTHER" id="PTHR30292">
    <property type="entry name" value="UNCHARACTERIZED PROTEIN YBGL-RELATED"/>
    <property type="match status" value="1"/>
</dbReference>
<dbReference type="Proteomes" id="UP000215005">
    <property type="component" value="Chromosome"/>
</dbReference>
<comment type="subunit">
    <text evidence="1">Forms a complex composed of PxpA, PxpB and PxpC.</text>
</comment>
<protein>
    <recommendedName>
        <fullName evidence="1">5-oxoprolinase subunit A</fullName>
        <shortName evidence="1">5-OPase subunit A</shortName>
        <ecNumber evidence="1">3.5.2.9</ecNumber>
    </recommendedName>
    <alternativeName>
        <fullName evidence="1">5-oxoprolinase (ATP-hydrolyzing) subunit A</fullName>
    </alternativeName>
</protein>
<evidence type="ECO:0000313" key="3">
    <source>
        <dbReference type="Proteomes" id="UP000215005"/>
    </source>
</evidence>
<dbReference type="InterPro" id="IPR005501">
    <property type="entry name" value="LamB/YcsF/PxpA-like"/>
</dbReference>
<dbReference type="InterPro" id="IPR011330">
    <property type="entry name" value="Glyco_hydro/deAcase_b/a-brl"/>
</dbReference>
<evidence type="ECO:0000313" key="2">
    <source>
        <dbReference type="EMBL" id="ASU84537.1"/>
    </source>
</evidence>
<dbReference type="OrthoDB" id="9773478at2"/>
<dbReference type="NCBIfam" id="NF003814">
    <property type="entry name" value="PRK05406.1-3"/>
    <property type="match status" value="1"/>
</dbReference>
<dbReference type="KEGG" id="ngv:CDO52_18555"/>
<dbReference type="HAMAP" id="MF_00691">
    <property type="entry name" value="PxpA"/>
    <property type="match status" value="1"/>
</dbReference>
<proteinExistence type="inferred from homology"/>
<dbReference type="PANTHER" id="PTHR30292:SF0">
    <property type="entry name" value="5-OXOPROLINASE SUBUNIT A"/>
    <property type="match status" value="1"/>
</dbReference>
<dbReference type="Gene3D" id="3.20.20.370">
    <property type="entry name" value="Glycoside hydrolase/deacetylase"/>
    <property type="match status" value="1"/>
</dbReference>
<keyword evidence="1" id="KW-0378">Hydrolase</keyword>
<keyword evidence="1" id="KW-0547">Nucleotide-binding</keyword>
<keyword evidence="3" id="KW-1185">Reference proteome</keyword>
<comment type="function">
    <text evidence="1">Catalyzes the cleavage of 5-oxoproline to form L-glutamate coupled to the hydrolysis of ATP to ADP and inorganic phosphate.</text>
</comment>
<dbReference type="NCBIfam" id="NF003816">
    <property type="entry name" value="PRK05406.1-5"/>
    <property type="match status" value="1"/>
</dbReference>
<dbReference type="GO" id="GO:0017168">
    <property type="term" value="F:5-oxoprolinase (ATP-hydrolyzing) activity"/>
    <property type="evidence" value="ECO:0007669"/>
    <property type="project" value="UniProtKB-UniRule"/>
</dbReference>
<dbReference type="AlphaFoldDB" id="A0A223S8T8"/>
<comment type="similarity">
    <text evidence="1">Belongs to the LamB/PxpA family.</text>
</comment>
<dbReference type="EC" id="3.5.2.9" evidence="1"/>
<dbReference type="RefSeq" id="WP_094932575.1">
    <property type="nucleotide sequence ID" value="NZ_CP022753.1"/>
</dbReference>
<dbReference type="SUPFAM" id="SSF88713">
    <property type="entry name" value="Glycoside hydrolase/deacetylase"/>
    <property type="match status" value="1"/>
</dbReference>
<comment type="catalytic activity">
    <reaction evidence="1">
        <text>5-oxo-L-proline + ATP + 2 H2O = L-glutamate + ADP + phosphate + H(+)</text>
        <dbReference type="Rhea" id="RHEA:10348"/>
        <dbReference type="ChEBI" id="CHEBI:15377"/>
        <dbReference type="ChEBI" id="CHEBI:15378"/>
        <dbReference type="ChEBI" id="CHEBI:29985"/>
        <dbReference type="ChEBI" id="CHEBI:30616"/>
        <dbReference type="ChEBI" id="CHEBI:43474"/>
        <dbReference type="ChEBI" id="CHEBI:58402"/>
        <dbReference type="ChEBI" id="CHEBI:456216"/>
        <dbReference type="EC" id="3.5.2.9"/>
    </reaction>
</comment>
<dbReference type="GO" id="GO:0005524">
    <property type="term" value="F:ATP binding"/>
    <property type="evidence" value="ECO:0007669"/>
    <property type="project" value="UniProtKB-UniRule"/>
</dbReference>